<dbReference type="Proteomes" id="UP001190926">
    <property type="component" value="Unassembled WGS sequence"/>
</dbReference>
<dbReference type="InterPro" id="IPR014729">
    <property type="entry name" value="Rossmann-like_a/b/a_fold"/>
</dbReference>
<dbReference type="GO" id="GO:0006747">
    <property type="term" value="P:FAD biosynthetic process"/>
    <property type="evidence" value="ECO:0007669"/>
    <property type="project" value="TreeGrafter"/>
</dbReference>
<dbReference type="GO" id="GO:0003919">
    <property type="term" value="F:FMN adenylyltransferase activity"/>
    <property type="evidence" value="ECO:0007669"/>
    <property type="project" value="TreeGrafter"/>
</dbReference>
<keyword evidence="6" id="KW-1185">Reference proteome</keyword>
<gene>
    <name evidence="5" type="ORF">C2S53_011794</name>
</gene>
<protein>
    <submittedName>
        <fullName evidence="5">Phosphoadenosine phosphosulfate reductase family protein</fullName>
    </submittedName>
</protein>
<keyword evidence="1" id="KW-0808">Transferase</keyword>
<dbReference type="SUPFAM" id="SSF52402">
    <property type="entry name" value="Adenine nucleotide alpha hydrolases-like"/>
    <property type="match status" value="1"/>
</dbReference>
<evidence type="ECO:0000256" key="1">
    <source>
        <dbReference type="ARBA" id="ARBA00022679"/>
    </source>
</evidence>
<accession>A0AAD4JGL0</accession>
<keyword evidence="2" id="KW-0548">Nucleotidyltransferase</keyword>
<keyword evidence="3" id="KW-0547">Nucleotide-binding</keyword>
<evidence type="ECO:0000256" key="4">
    <source>
        <dbReference type="ARBA" id="ARBA00022840"/>
    </source>
</evidence>
<name>A0AAD4JGL0_PERFH</name>
<evidence type="ECO:0000313" key="6">
    <source>
        <dbReference type="Proteomes" id="UP001190926"/>
    </source>
</evidence>
<comment type="caution">
    <text evidence="5">The sequence shown here is derived from an EMBL/GenBank/DDBJ whole genome shotgun (WGS) entry which is preliminary data.</text>
</comment>
<organism evidence="5 6">
    <name type="scientific">Perilla frutescens var. hirtella</name>
    <name type="common">Perilla citriodora</name>
    <name type="synonym">Perilla setoyensis</name>
    <dbReference type="NCBI Taxonomy" id="608512"/>
    <lineage>
        <taxon>Eukaryota</taxon>
        <taxon>Viridiplantae</taxon>
        <taxon>Streptophyta</taxon>
        <taxon>Embryophyta</taxon>
        <taxon>Tracheophyta</taxon>
        <taxon>Spermatophyta</taxon>
        <taxon>Magnoliopsida</taxon>
        <taxon>eudicotyledons</taxon>
        <taxon>Gunneridae</taxon>
        <taxon>Pentapetalae</taxon>
        <taxon>asterids</taxon>
        <taxon>lamiids</taxon>
        <taxon>Lamiales</taxon>
        <taxon>Lamiaceae</taxon>
        <taxon>Nepetoideae</taxon>
        <taxon>Elsholtzieae</taxon>
        <taxon>Perilla</taxon>
    </lineage>
</organism>
<reference evidence="5 6" key="1">
    <citation type="journal article" date="2021" name="Nat. Commun.">
        <title>Incipient diploidization of the medicinal plant Perilla within 10,000 years.</title>
        <authorList>
            <person name="Zhang Y."/>
            <person name="Shen Q."/>
            <person name="Leng L."/>
            <person name="Zhang D."/>
            <person name="Chen S."/>
            <person name="Shi Y."/>
            <person name="Ning Z."/>
            <person name="Chen S."/>
        </authorList>
    </citation>
    <scope>NUCLEOTIDE SEQUENCE [LARGE SCALE GENOMIC DNA]</scope>
    <source>
        <strain evidence="6">cv. PC099</strain>
    </source>
</reference>
<keyword evidence="4" id="KW-0067">ATP-binding</keyword>
<sequence>MSGDEVKKEDAVNGKSEKQLEVLMWGYFPGVMAQRSPLNSPANVRFLETEAAGDSLKDVCTGGCGFGMALFVTRSLLEVCRQNTLILKNSSLNPSVAQLYQPPMFPLGLSLDNARASVGDTRAFYAKPDSAAVNSMSNLYPCLDQLQTHAIRGPVYQSPTVFPEINSFTYETASIYKLLMDIIRLDFKSGLEALMQDKPIRAIFLGVRIGDPTALGQEQFSPSSPGWPPFMRVDPILDWSYRLNYC</sequence>
<evidence type="ECO:0000256" key="2">
    <source>
        <dbReference type="ARBA" id="ARBA00022695"/>
    </source>
</evidence>
<proteinExistence type="predicted"/>
<dbReference type="GO" id="GO:0005524">
    <property type="term" value="F:ATP binding"/>
    <property type="evidence" value="ECO:0007669"/>
    <property type="project" value="UniProtKB-KW"/>
</dbReference>
<dbReference type="EMBL" id="SDAM02000058">
    <property type="protein sequence ID" value="KAH6833392.1"/>
    <property type="molecule type" value="Genomic_DNA"/>
</dbReference>
<dbReference type="Gene3D" id="3.40.50.620">
    <property type="entry name" value="HUPs"/>
    <property type="match status" value="1"/>
</dbReference>
<evidence type="ECO:0000256" key="3">
    <source>
        <dbReference type="ARBA" id="ARBA00022741"/>
    </source>
</evidence>
<dbReference type="AlphaFoldDB" id="A0AAD4JGL0"/>
<evidence type="ECO:0000313" key="5">
    <source>
        <dbReference type="EMBL" id="KAH6833392.1"/>
    </source>
</evidence>
<dbReference type="PANTHER" id="PTHR23293:SF9">
    <property type="entry name" value="FAD SYNTHASE"/>
    <property type="match status" value="1"/>
</dbReference>
<dbReference type="PANTHER" id="PTHR23293">
    <property type="entry name" value="FAD SYNTHETASE-RELATED FMN ADENYLYLTRANSFERASE"/>
    <property type="match status" value="1"/>
</dbReference>